<gene>
    <name evidence="1" type="ORF">RUM43_008957</name>
</gene>
<evidence type="ECO:0000313" key="1">
    <source>
        <dbReference type="EMBL" id="KAK6623105.1"/>
    </source>
</evidence>
<evidence type="ECO:0000313" key="2">
    <source>
        <dbReference type="Proteomes" id="UP001372834"/>
    </source>
</evidence>
<protein>
    <submittedName>
        <fullName evidence="1">Uncharacterized protein</fullName>
    </submittedName>
</protein>
<proteinExistence type="predicted"/>
<reference evidence="1 2" key="1">
    <citation type="submission" date="2023-10" db="EMBL/GenBank/DDBJ databases">
        <title>Genomes of two closely related lineages of the louse Polyplax serrata with different host specificities.</title>
        <authorList>
            <person name="Martinu J."/>
            <person name="Tarabai H."/>
            <person name="Stefka J."/>
            <person name="Hypsa V."/>
        </authorList>
    </citation>
    <scope>NUCLEOTIDE SEQUENCE [LARGE SCALE GENOMIC DNA]</scope>
    <source>
        <strain evidence="1">HR10_N</strain>
    </source>
</reference>
<dbReference type="Proteomes" id="UP001372834">
    <property type="component" value="Unassembled WGS sequence"/>
</dbReference>
<comment type="caution">
    <text evidence="1">The sequence shown here is derived from an EMBL/GenBank/DDBJ whole genome shotgun (WGS) entry which is preliminary data.</text>
</comment>
<sequence>MFNYCRRAFISTLNFWKLRKSEGEESSPEGMTVPEVLNSLDDCRVHFLVSGECLDDPCCECEDDDVVECYPAPPPPPPLPCTRFTPPSAGICFRGCLPRLPLRDPCGCLNSIIRPQVCHEFIDLPVVDRFLQTLTHPVYETTHYGIDFDPCQLSEKEMEPDTEPVIPPEPVPGNLKRCTVLTRGPFKGFKIFTYEAYPSAQRHRKVSCRYCRKFC</sequence>
<dbReference type="AlphaFoldDB" id="A0AAN8S472"/>
<dbReference type="EMBL" id="JAWJWE010000038">
    <property type="protein sequence ID" value="KAK6623105.1"/>
    <property type="molecule type" value="Genomic_DNA"/>
</dbReference>
<organism evidence="1 2">
    <name type="scientific">Polyplax serrata</name>
    <name type="common">Common mouse louse</name>
    <dbReference type="NCBI Taxonomy" id="468196"/>
    <lineage>
        <taxon>Eukaryota</taxon>
        <taxon>Metazoa</taxon>
        <taxon>Ecdysozoa</taxon>
        <taxon>Arthropoda</taxon>
        <taxon>Hexapoda</taxon>
        <taxon>Insecta</taxon>
        <taxon>Pterygota</taxon>
        <taxon>Neoptera</taxon>
        <taxon>Paraneoptera</taxon>
        <taxon>Psocodea</taxon>
        <taxon>Troctomorpha</taxon>
        <taxon>Phthiraptera</taxon>
        <taxon>Anoplura</taxon>
        <taxon>Polyplacidae</taxon>
        <taxon>Polyplax</taxon>
    </lineage>
</organism>
<name>A0AAN8S472_POLSC</name>
<accession>A0AAN8S472</accession>